<proteinExistence type="predicted"/>
<dbReference type="EMBL" id="CAUEEQ010079557">
    <property type="protein sequence ID" value="CAJ0968684.1"/>
    <property type="molecule type" value="Genomic_DNA"/>
</dbReference>
<feature type="transmembrane region" description="Helical" evidence="1">
    <location>
        <begin position="39"/>
        <end position="61"/>
    </location>
</feature>
<keyword evidence="1" id="KW-0812">Transmembrane</keyword>
<accession>A0ABN9MPE5</accession>
<keyword evidence="1" id="KW-1133">Transmembrane helix</keyword>
<protein>
    <submittedName>
        <fullName evidence="2">Uncharacterized protein</fullName>
    </submittedName>
</protein>
<keyword evidence="1" id="KW-0472">Membrane</keyword>
<organism evidence="2 3">
    <name type="scientific">Ranitomeya imitator</name>
    <name type="common">mimic poison frog</name>
    <dbReference type="NCBI Taxonomy" id="111125"/>
    <lineage>
        <taxon>Eukaryota</taxon>
        <taxon>Metazoa</taxon>
        <taxon>Chordata</taxon>
        <taxon>Craniata</taxon>
        <taxon>Vertebrata</taxon>
        <taxon>Euteleostomi</taxon>
        <taxon>Amphibia</taxon>
        <taxon>Batrachia</taxon>
        <taxon>Anura</taxon>
        <taxon>Neobatrachia</taxon>
        <taxon>Hyloidea</taxon>
        <taxon>Dendrobatidae</taxon>
        <taxon>Dendrobatinae</taxon>
        <taxon>Ranitomeya</taxon>
    </lineage>
</organism>
<name>A0ABN9MPE5_9NEOB</name>
<keyword evidence="3" id="KW-1185">Reference proteome</keyword>
<gene>
    <name evidence="2" type="ORF">RIMI_LOCUS23327669</name>
</gene>
<evidence type="ECO:0000313" key="3">
    <source>
        <dbReference type="Proteomes" id="UP001176940"/>
    </source>
</evidence>
<evidence type="ECO:0000256" key="1">
    <source>
        <dbReference type="SAM" id="Phobius"/>
    </source>
</evidence>
<evidence type="ECO:0000313" key="2">
    <source>
        <dbReference type="EMBL" id="CAJ0968684.1"/>
    </source>
</evidence>
<sequence length="143" mass="16375">MEAPGPDAGSCKQESCKPFSIYITSGPQCEHLSMNLGPFFGILFGALAFLLLLLLGIWFAVRWYRKKKENDGYADETYKSRFIWNTSLFSTFERFGEFEISTSDQGIKSPHLVDWEPHLENVDCSAEVKIKRPEINNDSLKRE</sequence>
<dbReference type="Proteomes" id="UP001176940">
    <property type="component" value="Unassembled WGS sequence"/>
</dbReference>
<comment type="caution">
    <text evidence="2">The sequence shown here is derived from an EMBL/GenBank/DDBJ whole genome shotgun (WGS) entry which is preliminary data.</text>
</comment>
<reference evidence="2" key="1">
    <citation type="submission" date="2023-07" db="EMBL/GenBank/DDBJ databases">
        <authorList>
            <person name="Stuckert A."/>
        </authorList>
    </citation>
    <scope>NUCLEOTIDE SEQUENCE</scope>
</reference>